<dbReference type="PANTHER" id="PTHR42866:SF2">
    <property type="entry name" value="3-DEOXY-MANNO-OCTULOSONATE CYTIDYLYLTRANSFERASE, MITOCHONDRIAL"/>
    <property type="match status" value="1"/>
</dbReference>
<accession>A0AAE0W9Z2</accession>
<dbReference type="SUPFAM" id="SSF53448">
    <property type="entry name" value="Nucleotide-diphospho-sugar transferases"/>
    <property type="match status" value="1"/>
</dbReference>
<evidence type="ECO:0008006" key="5">
    <source>
        <dbReference type="Google" id="ProtNLM"/>
    </source>
</evidence>
<gene>
    <name evidence="3" type="ORF">CHS0354_018480</name>
</gene>
<evidence type="ECO:0000256" key="2">
    <source>
        <dbReference type="ARBA" id="ARBA00022695"/>
    </source>
</evidence>
<proteinExistence type="predicted"/>
<reference evidence="3" key="3">
    <citation type="submission" date="2023-05" db="EMBL/GenBank/DDBJ databases">
        <authorList>
            <person name="Smith C.H."/>
        </authorList>
    </citation>
    <scope>NUCLEOTIDE SEQUENCE</scope>
    <source>
        <strain evidence="3">CHS0354</strain>
        <tissue evidence="3">Mantle</tissue>
    </source>
</reference>
<dbReference type="PANTHER" id="PTHR42866">
    <property type="entry name" value="3-DEOXY-MANNO-OCTULOSONATE CYTIDYLYLTRANSFERASE"/>
    <property type="match status" value="1"/>
</dbReference>
<dbReference type="Pfam" id="PF02348">
    <property type="entry name" value="CTP_transf_3"/>
    <property type="match status" value="1"/>
</dbReference>
<keyword evidence="1" id="KW-0808">Transferase</keyword>
<name>A0AAE0W9Z2_9BIVA</name>
<dbReference type="GO" id="GO:0008690">
    <property type="term" value="F:3-deoxy-manno-octulosonate cytidylyltransferase activity"/>
    <property type="evidence" value="ECO:0007669"/>
    <property type="project" value="TreeGrafter"/>
</dbReference>
<dbReference type="InterPro" id="IPR029044">
    <property type="entry name" value="Nucleotide-diphossugar_trans"/>
</dbReference>
<protein>
    <recommendedName>
        <fullName evidence="5">3-deoxy-manno-octulosonate cytidylyltransferase</fullName>
    </recommendedName>
</protein>
<keyword evidence="2" id="KW-0548">Nucleotidyltransferase</keyword>
<dbReference type="AlphaFoldDB" id="A0AAE0W9Z2"/>
<reference evidence="3" key="2">
    <citation type="journal article" date="2021" name="Genome Biol. Evol.">
        <title>Developing a high-quality reference genome for a parasitic bivalve with doubly uniparental inheritance (Bivalvia: Unionida).</title>
        <authorList>
            <person name="Smith C.H."/>
        </authorList>
    </citation>
    <scope>NUCLEOTIDE SEQUENCE</scope>
    <source>
        <strain evidence="3">CHS0354</strain>
        <tissue evidence="3">Mantle</tissue>
    </source>
</reference>
<organism evidence="3 4">
    <name type="scientific">Potamilus streckersoni</name>
    <dbReference type="NCBI Taxonomy" id="2493646"/>
    <lineage>
        <taxon>Eukaryota</taxon>
        <taxon>Metazoa</taxon>
        <taxon>Spiralia</taxon>
        <taxon>Lophotrochozoa</taxon>
        <taxon>Mollusca</taxon>
        <taxon>Bivalvia</taxon>
        <taxon>Autobranchia</taxon>
        <taxon>Heteroconchia</taxon>
        <taxon>Palaeoheterodonta</taxon>
        <taxon>Unionida</taxon>
        <taxon>Unionoidea</taxon>
        <taxon>Unionidae</taxon>
        <taxon>Ambleminae</taxon>
        <taxon>Lampsilini</taxon>
        <taxon>Potamilus</taxon>
    </lineage>
</organism>
<keyword evidence="4" id="KW-1185">Reference proteome</keyword>
<dbReference type="GO" id="GO:0005829">
    <property type="term" value="C:cytosol"/>
    <property type="evidence" value="ECO:0007669"/>
    <property type="project" value="TreeGrafter"/>
</dbReference>
<evidence type="ECO:0000313" key="3">
    <source>
        <dbReference type="EMBL" id="KAK3606886.1"/>
    </source>
</evidence>
<dbReference type="Proteomes" id="UP001195483">
    <property type="component" value="Unassembled WGS sequence"/>
</dbReference>
<dbReference type="InterPro" id="IPR003329">
    <property type="entry name" value="Cytidylyl_trans"/>
</dbReference>
<dbReference type="EMBL" id="JAEAOA010001141">
    <property type="protein sequence ID" value="KAK3606886.1"/>
    <property type="molecule type" value="Genomic_DNA"/>
</dbReference>
<evidence type="ECO:0000256" key="1">
    <source>
        <dbReference type="ARBA" id="ARBA00022679"/>
    </source>
</evidence>
<reference evidence="3" key="1">
    <citation type="journal article" date="2021" name="Genome Biol. Evol.">
        <title>A High-Quality Reference Genome for a Parasitic Bivalve with Doubly Uniparental Inheritance (Bivalvia: Unionida).</title>
        <authorList>
            <person name="Smith C.H."/>
        </authorList>
    </citation>
    <scope>NUCLEOTIDE SEQUENCE</scope>
    <source>
        <strain evidence="3">CHS0354</strain>
    </source>
</reference>
<comment type="caution">
    <text evidence="3">The sequence shown here is derived from an EMBL/GenBank/DDBJ whole genome shotgun (WGS) entry which is preliminary data.</text>
</comment>
<sequence length="186" mass="20624">MDTVRNFGAEAVMTSAGHLTGTDRCEEAVKEFSRMSGREPRVVINIQGDEPVIDPQQILRLADTFRPDVHEINTLVLPTEIGPDTPVIKDKAFAAVTGDGRVLYFSRYTLPYVKSGGTGSEIPSYRRFVSLPPSALEKSESLEQNRWLENGGTIRVFETATETLSVDTPEDVIAVERYLESHPDLI</sequence>
<dbReference type="Gene3D" id="3.90.550.10">
    <property type="entry name" value="Spore Coat Polysaccharide Biosynthesis Protein SpsA, Chain A"/>
    <property type="match status" value="1"/>
</dbReference>
<evidence type="ECO:0000313" key="4">
    <source>
        <dbReference type="Proteomes" id="UP001195483"/>
    </source>
</evidence>